<proteinExistence type="predicted"/>
<dbReference type="EMBL" id="DRQG01000079">
    <property type="protein sequence ID" value="HGY55700.1"/>
    <property type="molecule type" value="Genomic_DNA"/>
</dbReference>
<reference evidence="1" key="1">
    <citation type="journal article" date="2020" name="mSystems">
        <title>Genome- and Community-Level Interaction Insights into Carbon Utilization and Element Cycling Functions of Hydrothermarchaeota in Hydrothermal Sediment.</title>
        <authorList>
            <person name="Zhou Z."/>
            <person name="Liu Y."/>
            <person name="Xu W."/>
            <person name="Pan J."/>
            <person name="Luo Z.H."/>
            <person name="Li M."/>
        </authorList>
    </citation>
    <scope>NUCLEOTIDE SEQUENCE [LARGE SCALE GENOMIC DNA]</scope>
    <source>
        <strain evidence="1">HyVt-577</strain>
    </source>
</reference>
<name>A0A7V4WV02_CALAY</name>
<dbReference type="InterPro" id="IPR036583">
    <property type="entry name" value="23S_rRNA_IVS_sf"/>
</dbReference>
<dbReference type="Proteomes" id="UP000885779">
    <property type="component" value="Unassembled WGS sequence"/>
</dbReference>
<dbReference type="SUPFAM" id="SSF158446">
    <property type="entry name" value="IVS-encoded protein-like"/>
    <property type="match status" value="1"/>
</dbReference>
<dbReference type="PANTHER" id="PTHR38471">
    <property type="entry name" value="FOUR HELIX BUNDLE PROTEIN"/>
    <property type="match status" value="1"/>
</dbReference>
<organism evidence="1">
    <name type="scientific">Caldithrix abyssi</name>
    <dbReference type="NCBI Taxonomy" id="187145"/>
    <lineage>
        <taxon>Bacteria</taxon>
        <taxon>Pseudomonadati</taxon>
        <taxon>Calditrichota</taxon>
        <taxon>Calditrichia</taxon>
        <taxon>Calditrichales</taxon>
        <taxon>Calditrichaceae</taxon>
        <taxon>Caldithrix</taxon>
    </lineage>
</organism>
<gene>
    <name evidence="1" type="ORF">ENK44_08370</name>
</gene>
<sequence length="113" mass="13238">MLKEEMDKRAKQFAMQIIKLCKFLPETREGILFENQLFRSAVSLAAHYRSACRVQSTKDFKGKLKTVEESADECMFWLEMVRDLDLVRAELVKPLIEENEAIIKIIDRTIRSL</sequence>
<evidence type="ECO:0000313" key="1">
    <source>
        <dbReference type="EMBL" id="HGY55700.1"/>
    </source>
</evidence>
<protein>
    <submittedName>
        <fullName evidence="1">Four helix bundle protein</fullName>
    </submittedName>
</protein>
<dbReference type="PIRSF" id="PIRSF035652">
    <property type="entry name" value="CHP02436"/>
    <property type="match status" value="1"/>
</dbReference>
<dbReference type="NCBIfam" id="TIGR02436">
    <property type="entry name" value="four helix bundle protein"/>
    <property type="match status" value="1"/>
</dbReference>
<dbReference type="Gene3D" id="1.20.1440.60">
    <property type="entry name" value="23S rRNA-intervening sequence"/>
    <property type="match status" value="1"/>
</dbReference>
<accession>A0A7V4WV02</accession>
<dbReference type="Pfam" id="PF05635">
    <property type="entry name" value="23S_rRNA_IVP"/>
    <property type="match status" value="1"/>
</dbReference>
<comment type="caution">
    <text evidence="1">The sequence shown here is derived from an EMBL/GenBank/DDBJ whole genome shotgun (WGS) entry which is preliminary data.</text>
</comment>
<dbReference type="AlphaFoldDB" id="A0A7V4WV02"/>
<dbReference type="PANTHER" id="PTHR38471:SF2">
    <property type="entry name" value="FOUR HELIX BUNDLE PROTEIN"/>
    <property type="match status" value="1"/>
</dbReference>
<dbReference type="InterPro" id="IPR012657">
    <property type="entry name" value="23S_rRNA-intervening_sequence"/>
</dbReference>